<sequence length="112" mass="12368">MLTETNGSGAGGLSRLGHVKPEDVLWCLRSRTIPGERNTWWRSETVGGAMNPRGWFGRNGQGSVTGRVGCRGQRDSTEENGDLDANSDRERSGAPSRFRFELRRNFGDPMAI</sequence>
<name>A0A426YM26_ENSVE</name>
<protein>
    <submittedName>
        <fullName evidence="2">Uncharacterized protein</fullName>
    </submittedName>
</protein>
<organism evidence="2 3">
    <name type="scientific">Ensete ventricosum</name>
    <name type="common">Abyssinian banana</name>
    <name type="synonym">Musa ensete</name>
    <dbReference type="NCBI Taxonomy" id="4639"/>
    <lineage>
        <taxon>Eukaryota</taxon>
        <taxon>Viridiplantae</taxon>
        <taxon>Streptophyta</taxon>
        <taxon>Embryophyta</taxon>
        <taxon>Tracheophyta</taxon>
        <taxon>Spermatophyta</taxon>
        <taxon>Magnoliopsida</taxon>
        <taxon>Liliopsida</taxon>
        <taxon>Zingiberales</taxon>
        <taxon>Musaceae</taxon>
        <taxon>Ensete</taxon>
    </lineage>
</organism>
<feature type="region of interest" description="Disordered" evidence="1">
    <location>
        <begin position="51"/>
        <end position="96"/>
    </location>
</feature>
<dbReference type="AlphaFoldDB" id="A0A426YM26"/>
<reference evidence="2 3" key="1">
    <citation type="journal article" date="2014" name="Agronomy (Basel)">
        <title>A Draft Genome Sequence for Ensete ventricosum, the Drought-Tolerant Tree Against Hunger.</title>
        <authorList>
            <person name="Harrison J."/>
            <person name="Moore K.A."/>
            <person name="Paszkiewicz K."/>
            <person name="Jones T."/>
            <person name="Grant M."/>
            <person name="Ambacheew D."/>
            <person name="Muzemil S."/>
            <person name="Studholme D.J."/>
        </authorList>
    </citation>
    <scope>NUCLEOTIDE SEQUENCE [LARGE SCALE GENOMIC DNA]</scope>
</reference>
<dbReference type="Proteomes" id="UP000287651">
    <property type="component" value="Unassembled WGS sequence"/>
</dbReference>
<proteinExistence type="predicted"/>
<evidence type="ECO:0000313" key="2">
    <source>
        <dbReference type="EMBL" id="RRT52773.1"/>
    </source>
</evidence>
<evidence type="ECO:0000256" key="1">
    <source>
        <dbReference type="SAM" id="MobiDB-lite"/>
    </source>
</evidence>
<accession>A0A426YM26</accession>
<comment type="caution">
    <text evidence="2">The sequence shown here is derived from an EMBL/GenBank/DDBJ whole genome shotgun (WGS) entry which is preliminary data.</text>
</comment>
<evidence type="ECO:0000313" key="3">
    <source>
        <dbReference type="Proteomes" id="UP000287651"/>
    </source>
</evidence>
<feature type="compositionally biased region" description="Basic and acidic residues" evidence="1">
    <location>
        <begin position="86"/>
        <end position="96"/>
    </location>
</feature>
<dbReference type="EMBL" id="AMZH03011497">
    <property type="protein sequence ID" value="RRT52773.1"/>
    <property type="molecule type" value="Genomic_DNA"/>
</dbReference>
<gene>
    <name evidence="2" type="ORF">B296_00026648</name>
</gene>